<proteinExistence type="predicted"/>
<gene>
    <name evidence="3" type="ORF">SAMN05216184_1249</name>
</gene>
<reference evidence="3 4" key="1">
    <citation type="submission" date="2016-10" db="EMBL/GenBank/DDBJ databases">
        <authorList>
            <person name="Cai Z."/>
        </authorList>
    </citation>
    <scope>NUCLEOTIDE SEQUENCE [LARGE SCALE GENOMIC DNA]</scope>
    <source>
        <strain evidence="3 4">CGMCC 1.10826</strain>
    </source>
</reference>
<dbReference type="InterPro" id="IPR002645">
    <property type="entry name" value="STAS_dom"/>
</dbReference>
<dbReference type="Pfam" id="PF13466">
    <property type="entry name" value="STAS_2"/>
    <property type="match status" value="1"/>
</dbReference>
<accession>A0A2Y9AT75</accession>
<dbReference type="SUPFAM" id="SSF52091">
    <property type="entry name" value="SpoIIaa-like"/>
    <property type="match status" value="1"/>
</dbReference>
<sequence>MAAHSQLPQPAAGTVTLHVSPDRVRLILRGELDMLMKTELLDAVHEVVLHDVPVEVDVRDVTFMDSSVLAALSRLIQVSKERPVFISPPPVVRFLLDVTRIGELVDIVGTDGEPLEPSTAEQGSTGLPVREHAPGD</sequence>
<dbReference type="PROSITE" id="PS50801">
    <property type="entry name" value="STAS"/>
    <property type="match status" value="1"/>
</dbReference>
<dbReference type="RefSeq" id="WP_110853928.1">
    <property type="nucleotide sequence ID" value="NZ_QKLZ01000024.1"/>
</dbReference>
<dbReference type="CDD" id="cd07043">
    <property type="entry name" value="STAS_anti-anti-sigma_factors"/>
    <property type="match status" value="1"/>
</dbReference>
<dbReference type="OrthoDB" id="9793697at2"/>
<dbReference type="AlphaFoldDB" id="A0A2Y9AT75"/>
<feature type="region of interest" description="Disordered" evidence="1">
    <location>
        <begin position="110"/>
        <end position="136"/>
    </location>
</feature>
<dbReference type="InterPro" id="IPR036513">
    <property type="entry name" value="STAS_dom_sf"/>
</dbReference>
<dbReference type="Gene3D" id="3.30.750.24">
    <property type="entry name" value="STAS domain"/>
    <property type="match status" value="1"/>
</dbReference>
<dbReference type="Proteomes" id="UP000250222">
    <property type="component" value="Unassembled WGS sequence"/>
</dbReference>
<keyword evidence="4" id="KW-1185">Reference proteome</keyword>
<dbReference type="EMBL" id="UETB01000024">
    <property type="protein sequence ID" value="SSA47265.1"/>
    <property type="molecule type" value="Genomic_DNA"/>
</dbReference>
<dbReference type="InterPro" id="IPR058548">
    <property type="entry name" value="MlaB-like_STAS"/>
</dbReference>
<feature type="domain" description="STAS" evidence="2">
    <location>
        <begin position="13"/>
        <end position="105"/>
    </location>
</feature>
<organism evidence="3 4">
    <name type="scientific">Georgenia satyanarayanai</name>
    <dbReference type="NCBI Taxonomy" id="860221"/>
    <lineage>
        <taxon>Bacteria</taxon>
        <taxon>Bacillati</taxon>
        <taxon>Actinomycetota</taxon>
        <taxon>Actinomycetes</taxon>
        <taxon>Micrococcales</taxon>
        <taxon>Bogoriellaceae</taxon>
        <taxon>Georgenia</taxon>
    </lineage>
</organism>
<evidence type="ECO:0000259" key="2">
    <source>
        <dbReference type="PROSITE" id="PS50801"/>
    </source>
</evidence>
<protein>
    <submittedName>
        <fullName evidence="3">Anti-anti-sigma factor</fullName>
    </submittedName>
</protein>
<evidence type="ECO:0000313" key="4">
    <source>
        <dbReference type="Proteomes" id="UP000250222"/>
    </source>
</evidence>
<name>A0A2Y9AT75_9MICO</name>
<evidence type="ECO:0000256" key="1">
    <source>
        <dbReference type="SAM" id="MobiDB-lite"/>
    </source>
</evidence>
<evidence type="ECO:0000313" key="3">
    <source>
        <dbReference type="EMBL" id="SSA47265.1"/>
    </source>
</evidence>